<name>A0ABZ1SHC2_9ACTN</name>
<dbReference type="SUPFAM" id="SSF52540">
    <property type="entry name" value="P-loop containing nucleoside triphosphate hydrolases"/>
    <property type="match status" value="1"/>
</dbReference>
<dbReference type="RefSeq" id="WP_328708427.1">
    <property type="nucleotide sequence ID" value="NZ_CP108085.1"/>
</dbReference>
<evidence type="ECO:0000313" key="3">
    <source>
        <dbReference type="Proteomes" id="UP001432011"/>
    </source>
</evidence>
<sequence length="300" mass="33454">MNIVMLGHNAAGKTTYVSLMYARMYEGIEGFGLRASAVDDHRVFIAAAEGIRWGRYPQPSDHRAVFDLVLQHGGRDVYPFTWRDYRGGALNEHVRDSPQAAELHEDLKAADAILVFADAHRLATDARGDREARRIISHVQRALDAPRTGNAVVLVLLTKCDLVDFGRASVGERVTAPFGELLNATDSDEKVVGGLIPVACGPRPRNIELPVLLCLYYGLTNRVTALQSMIDNHMRDARDRAEHDTLLNRWISRAVGEQSHADRVNALWHAAKQEYDRLTPLLDPARQLKRYLDRAMGAVS</sequence>
<dbReference type="Proteomes" id="UP001432011">
    <property type="component" value="Chromosome"/>
</dbReference>
<evidence type="ECO:0000259" key="1">
    <source>
        <dbReference type="Pfam" id="PF19975"/>
    </source>
</evidence>
<organism evidence="2 3">
    <name type="scientific">Microbispora hainanensis</name>
    <dbReference type="NCBI Taxonomy" id="568844"/>
    <lineage>
        <taxon>Bacteria</taxon>
        <taxon>Bacillati</taxon>
        <taxon>Actinomycetota</taxon>
        <taxon>Actinomycetes</taxon>
        <taxon>Streptosporangiales</taxon>
        <taxon>Streptosporangiaceae</taxon>
        <taxon>Microbispora</taxon>
    </lineage>
</organism>
<evidence type="ECO:0000313" key="2">
    <source>
        <dbReference type="EMBL" id="WUP72390.1"/>
    </source>
</evidence>
<proteinExistence type="predicted"/>
<accession>A0ABZ1SHC2</accession>
<dbReference type="InterPro" id="IPR045530">
    <property type="entry name" value="DO-GTPase1"/>
</dbReference>
<dbReference type="EMBL" id="CP108085">
    <property type="protein sequence ID" value="WUP72390.1"/>
    <property type="molecule type" value="Genomic_DNA"/>
</dbReference>
<reference evidence="2" key="1">
    <citation type="submission" date="2022-10" db="EMBL/GenBank/DDBJ databases">
        <title>The complete genomes of actinobacterial strains from the NBC collection.</title>
        <authorList>
            <person name="Joergensen T.S."/>
            <person name="Alvarez Arevalo M."/>
            <person name="Sterndorff E.B."/>
            <person name="Faurdal D."/>
            <person name="Vuksanovic O."/>
            <person name="Mourched A.-S."/>
            <person name="Charusanti P."/>
            <person name="Shaw S."/>
            <person name="Blin K."/>
            <person name="Weber T."/>
        </authorList>
    </citation>
    <scope>NUCLEOTIDE SEQUENCE</scope>
    <source>
        <strain evidence="2">NBC_00254</strain>
    </source>
</reference>
<keyword evidence="3" id="KW-1185">Reference proteome</keyword>
<dbReference type="Pfam" id="PF19975">
    <property type="entry name" value="DO-GTPase1"/>
    <property type="match status" value="1"/>
</dbReference>
<protein>
    <recommendedName>
        <fullName evidence="1">Double-GTPase 1 domain-containing protein</fullName>
    </recommendedName>
</protein>
<gene>
    <name evidence="2" type="ORF">OG913_23490</name>
</gene>
<dbReference type="InterPro" id="IPR027417">
    <property type="entry name" value="P-loop_NTPase"/>
</dbReference>
<feature type="domain" description="Double-GTPase 1" evidence="1">
    <location>
        <begin position="4"/>
        <end position="126"/>
    </location>
</feature>